<keyword evidence="11" id="KW-1185">Reference proteome</keyword>
<sequence length="486" mass="49215">MTPTTRATVAEAEAAGTGPLGARLWGLLIVLAGNMLIDALEVSVAVVALPSVGTDLGPAPTSLHWVMSGFAIGFGAVILFGTRLVERLGRRRVYLAAVTVFAAASLAGALATTLWFLILTRVIKGVCAALTAPTGLSIITTTFPAGPARDRAVSVYSLFGASGFSLGLLLSGLLTEASWRWTFAFPAPVAAALLLLGLRLIPGEPLATGARAGRPYELPTALALPAALLALVYGIGGVPRHGWSAPGTLGAFAAAVALGALVVVRERRAAHPLLPVRVLARAGLVRSAFGAAALNGSYLGLLFLVTLHLQTLLGWSPARTGLALLPAALPLALSAGFSGRMVRRFGAARLIAAGYLAPPLGYALYLRASVPTRYATDVLPTLLLLGAAFVLCFAALHFQAMAAAPDAEPGVASGAYQTAVQFGAALMLALVAALLAAHRPGPGASPAQVLAGHRPALLLVTAVGLAGLAVSALGLRSGRTSGSGTS</sequence>
<feature type="transmembrane region" description="Helical" evidence="8">
    <location>
        <begin position="155"/>
        <end position="175"/>
    </location>
</feature>
<dbReference type="PROSITE" id="PS50850">
    <property type="entry name" value="MFS"/>
    <property type="match status" value="1"/>
</dbReference>
<protein>
    <submittedName>
        <fullName evidence="10">MFS transporter</fullName>
    </submittedName>
</protein>
<accession>A0ABV3AI97</accession>
<evidence type="ECO:0000313" key="11">
    <source>
        <dbReference type="Proteomes" id="UP001551011"/>
    </source>
</evidence>
<dbReference type="InterPro" id="IPR011701">
    <property type="entry name" value="MFS"/>
</dbReference>
<dbReference type="PANTHER" id="PTHR42718:SF46">
    <property type="entry name" value="BLR6921 PROTEIN"/>
    <property type="match status" value="1"/>
</dbReference>
<feature type="transmembrane region" description="Helical" evidence="8">
    <location>
        <begin position="24"/>
        <end position="50"/>
    </location>
</feature>
<keyword evidence="2" id="KW-0813">Transport</keyword>
<gene>
    <name evidence="10" type="ORF">AB0H04_33300</name>
</gene>
<dbReference type="InterPro" id="IPR036259">
    <property type="entry name" value="MFS_trans_sf"/>
</dbReference>
<dbReference type="PANTHER" id="PTHR42718">
    <property type="entry name" value="MAJOR FACILITATOR SUPERFAMILY MULTIDRUG TRANSPORTER MFSC"/>
    <property type="match status" value="1"/>
</dbReference>
<feature type="transmembrane region" description="Helical" evidence="8">
    <location>
        <begin position="221"/>
        <end position="239"/>
    </location>
</feature>
<organism evidence="10 11">
    <name type="scientific">Streptomyces flaveolus</name>
    <dbReference type="NCBI Taxonomy" id="67297"/>
    <lineage>
        <taxon>Bacteria</taxon>
        <taxon>Bacillati</taxon>
        <taxon>Actinomycetota</taxon>
        <taxon>Actinomycetes</taxon>
        <taxon>Kitasatosporales</taxon>
        <taxon>Streptomycetaceae</taxon>
        <taxon>Streptomyces</taxon>
    </lineage>
</organism>
<feature type="transmembrane region" description="Helical" evidence="8">
    <location>
        <begin position="284"/>
        <end position="309"/>
    </location>
</feature>
<evidence type="ECO:0000256" key="4">
    <source>
        <dbReference type="ARBA" id="ARBA00022692"/>
    </source>
</evidence>
<feature type="transmembrane region" description="Helical" evidence="8">
    <location>
        <begin position="93"/>
        <end position="116"/>
    </location>
</feature>
<feature type="transmembrane region" description="Helical" evidence="8">
    <location>
        <begin position="419"/>
        <end position="437"/>
    </location>
</feature>
<keyword evidence="7" id="KW-0046">Antibiotic resistance</keyword>
<dbReference type="Gene3D" id="1.20.1720.10">
    <property type="entry name" value="Multidrug resistance protein D"/>
    <property type="match status" value="1"/>
</dbReference>
<feature type="transmembrane region" description="Helical" evidence="8">
    <location>
        <begin position="457"/>
        <end position="475"/>
    </location>
</feature>
<evidence type="ECO:0000256" key="2">
    <source>
        <dbReference type="ARBA" id="ARBA00022448"/>
    </source>
</evidence>
<feature type="transmembrane region" description="Helical" evidence="8">
    <location>
        <begin position="378"/>
        <end position="398"/>
    </location>
</feature>
<name>A0ABV3AI97_9ACTN</name>
<evidence type="ECO:0000256" key="8">
    <source>
        <dbReference type="SAM" id="Phobius"/>
    </source>
</evidence>
<keyword evidence="3" id="KW-1003">Cell membrane</keyword>
<dbReference type="InterPro" id="IPR020846">
    <property type="entry name" value="MFS_dom"/>
</dbReference>
<feature type="transmembrane region" description="Helical" evidence="8">
    <location>
        <begin position="346"/>
        <end position="366"/>
    </location>
</feature>
<evidence type="ECO:0000256" key="3">
    <source>
        <dbReference type="ARBA" id="ARBA00022475"/>
    </source>
</evidence>
<dbReference type="Pfam" id="PF07690">
    <property type="entry name" value="MFS_1"/>
    <property type="match status" value="1"/>
</dbReference>
<feature type="transmembrane region" description="Helical" evidence="8">
    <location>
        <begin position="62"/>
        <end position="81"/>
    </location>
</feature>
<keyword evidence="4 8" id="KW-0812">Transmembrane</keyword>
<dbReference type="Gene3D" id="1.20.1250.20">
    <property type="entry name" value="MFS general substrate transporter like domains"/>
    <property type="match status" value="1"/>
</dbReference>
<dbReference type="EMBL" id="JBFAEG010000028">
    <property type="protein sequence ID" value="MEU5711677.1"/>
    <property type="molecule type" value="Genomic_DNA"/>
</dbReference>
<keyword evidence="5 8" id="KW-1133">Transmembrane helix</keyword>
<feature type="transmembrane region" description="Helical" evidence="8">
    <location>
        <begin position="181"/>
        <end position="201"/>
    </location>
</feature>
<evidence type="ECO:0000256" key="7">
    <source>
        <dbReference type="ARBA" id="ARBA00023251"/>
    </source>
</evidence>
<proteinExistence type="predicted"/>
<evidence type="ECO:0000256" key="1">
    <source>
        <dbReference type="ARBA" id="ARBA00004651"/>
    </source>
</evidence>
<keyword evidence="6 8" id="KW-0472">Membrane</keyword>
<reference evidence="10 11" key="1">
    <citation type="submission" date="2024-06" db="EMBL/GenBank/DDBJ databases">
        <title>The Natural Products Discovery Center: Release of the First 8490 Sequenced Strains for Exploring Actinobacteria Biosynthetic Diversity.</title>
        <authorList>
            <person name="Kalkreuter E."/>
            <person name="Kautsar S.A."/>
            <person name="Yang D."/>
            <person name="Bader C.D."/>
            <person name="Teijaro C.N."/>
            <person name="Fluegel L."/>
            <person name="Davis C.M."/>
            <person name="Simpson J.R."/>
            <person name="Lauterbach L."/>
            <person name="Steele A.D."/>
            <person name="Gui C."/>
            <person name="Meng S."/>
            <person name="Li G."/>
            <person name="Viehrig K."/>
            <person name="Ye F."/>
            <person name="Su P."/>
            <person name="Kiefer A.F."/>
            <person name="Nichols A."/>
            <person name="Cepeda A.J."/>
            <person name="Yan W."/>
            <person name="Fan B."/>
            <person name="Jiang Y."/>
            <person name="Adhikari A."/>
            <person name="Zheng C.-J."/>
            <person name="Schuster L."/>
            <person name="Cowan T.M."/>
            <person name="Smanski M.J."/>
            <person name="Chevrette M.G."/>
            <person name="De Carvalho L.P.S."/>
            <person name="Shen B."/>
        </authorList>
    </citation>
    <scope>NUCLEOTIDE SEQUENCE [LARGE SCALE GENOMIC DNA]</scope>
    <source>
        <strain evidence="10 11">NPDC020594</strain>
    </source>
</reference>
<evidence type="ECO:0000313" key="10">
    <source>
        <dbReference type="EMBL" id="MEU5711677.1"/>
    </source>
</evidence>
<feature type="transmembrane region" description="Helical" evidence="8">
    <location>
        <begin position="321"/>
        <end position="339"/>
    </location>
</feature>
<comment type="caution">
    <text evidence="10">The sequence shown here is derived from an EMBL/GenBank/DDBJ whole genome shotgun (WGS) entry which is preliminary data.</text>
</comment>
<dbReference type="RefSeq" id="WP_356193615.1">
    <property type="nucleotide sequence ID" value="NZ_JBEXDP010000015.1"/>
</dbReference>
<dbReference type="Proteomes" id="UP001551011">
    <property type="component" value="Unassembled WGS sequence"/>
</dbReference>
<feature type="domain" description="Major facilitator superfamily (MFS) profile" evidence="9">
    <location>
        <begin position="27"/>
        <end position="479"/>
    </location>
</feature>
<dbReference type="SUPFAM" id="SSF103473">
    <property type="entry name" value="MFS general substrate transporter"/>
    <property type="match status" value="1"/>
</dbReference>
<comment type="subcellular location">
    <subcellularLocation>
        <location evidence="1">Cell membrane</location>
        <topology evidence="1">Multi-pass membrane protein</topology>
    </subcellularLocation>
</comment>
<evidence type="ECO:0000256" key="5">
    <source>
        <dbReference type="ARBA" id="ARBA00022989"/>
    </source>
</evidence>
<feature type="transmembrane region" description="Helical" evidence="8">
    <location>
        <begin position="122"/>
        <end position="143"/>
    </location>
</feature>
<evidence type="ECO:0000259" key="9">
    <source>
        <dbReference type="PROSITE" id="PS50850"/>
    </source>
</evidence>
<feature type="transmembrane region" description="Helical" evidence="8">
    <location>
        <begin position="245"/>
        <end position="264"/>
    </location>
</feature>
<evidence type="ECO:0000256" key="6">
    <source>
        <dbReference type="ARBA" id="ARBA00023136"/>
    </source>
</evidence>